<evidence type="ECO:0000313" key="3">
    <source>
        <dbReference type="Proteomes" id="UP000215559"/>
    </source>
</evidence>
<dbReference type="Pfam" id="PF10120">
    <property type="entry name" value="ThiN"/>
    <property type="match status" value="1"/>
</dbReference>
<evidence type="ECO:0000259" key="1">
    <source>
        <dbReference type="Pfam" id="PF10120"/>
    </source>
</evidence>
<reference evidence="2 3" key="1">
    <citation type="submission" date="2017-07" db="EMBL/GenBank/DDBJ databases">
        <title>Recovery of genomes from metagenomes via a dereplication, aggregation, and scoring strategy.</title>
        <authorList>
            <person name="Sieber C.M."/>
            <person name="Probst A.J."/>
            <person name="Sharrar A."/>
            <person name="Thomas B.C."/>
            <person name="Hess M."/>
            <person name="Tringe S.G."/>
            <person name="Banfield J.F."/>
        </authorList>
    </citation>
    <scope>NUCLEOTIDE SEQUENCE [LARGE SCALE GENOMIC DNA]</scope>
    <source>
        <strain evidence="2">JGI_Cruoil_03_51_56</strain>
    </source>
</reference>
<comment type="caution">
    <text evidence="2">The sequence shown here is derived from an EMBL/GenBank/DDBJ whole genome shotgun (WGS) entry which is preliminary data.</text>
</comment>
<protein>
    <recommendedName>
        <fullName evidence="1">Thiamine-phosphate synthase ThiN domain-containing protein</fullName>
    </recommendedName>
</protein>
<dbReference type="InterPro" id="IPR019293">
    <property type="entry name" value="ThiN"/>
</dbReference>
<sequence>MTQEQRQVIDRLKQAVSLLEACSEFSALVPEVRTNFVYALADAKTASDIAGVDGRITVVEGMPKASGPVRFGVSDHLARRIIEFRKYDKTIRSALNFRWNETILEFIQADCKEKRLELGVVDRKEEPKELIGKDKGSMSWKVKQLVESCGGKIPPVFYETRGWGKEPLFILVGSDPLELAEQAIDIASGFTCRKL</sequence>
<proteinExistence type="predicted"/>
<dbReference type="InterPro" id="IPR036409">
    <property type="entry name" value="Aldolase_II/adducin_N_sf"/>
</dbReference>
<organism evidence="2 3">
    <name type="scientific">candidate division WOR-3 bacterium JGI_Cruoil_03_51_56</name>
    <dbReference type="NCBI Taxonomy" id="1973747"/>
    <lineage>
        <taxon>Bacteria</taxon>
        <taxon>Bacteria division WOR-3</taxon>
    </lineage>
</organism>
<dbReference type="Proteomes" id="UP000215559">
    <property type="component" value="Unassembled WGS sequence"/>
</dbReference>
<dbReference type="EMBL" id="NOZP01000114">
    <property type="protein sequence ID" value="OYD15266.1"/>
    <property type="molecule type" value="Genomic_DNA"/>
</dbReference>
<name>A0A235BST7_UNCW3</name>
<dbReference type="PANTHER" id="PTHR40730">
    <property type="entry name" value="TRANSCRIPTIONAL REGULATOR PROTEIN-LIKE PROTEIN"/>
    <property type="match status" value="1"/>
</dbReference>
<dbReference type="SUPFAM" id="SSF53639">
    <property type="entry name" value="AraD/HMP-PK domain-like"/>
    <property type="match status" value="1"/>
</dbReference>
<feature type="domain" description="Thiamine-phosphate synthase ThiN" evidence="1">
    <location>
        <begin position="12"/>
        <end position="184"/>
    </location>
</feature>
<accession>A0A235BST7</accession>
<dbReference type="PANTHER" id="PTHR40730:SF5">
    <property type="entry name" value="HTH CRO_C1-TYPE DOMAIN-CONTAINING PROTEIN"/>
    <property type="match status" value="1"/>
</dbReference>
<dbReference type="AlphaFoldDB" id="A0A235BST7"/>
<evidence type="ECO:0000313" key="2">
    <source>
        <dbReference type="EMBL" id="OYD15266.1"/>
    </source>
</evidence>
<dbReference type="Gene3D" id="3.40.225.10">
    <property type="entry name" value="Class II aldolase/adducin N-terminal domain"/>
    <property type="match status" value="1"/>
</dbReference>
<gene>
    <name evidence="2" type="ORF">CH330_06155</name>
</gene>